<evidence type="ECO:0000313" key="3">
    <source>
        <dbReference type="Proteomes" id="UP000006575"/>
    </source>
</evidence>
<dbReference type="SUPFAM" id="SSF47413">
    <property type="entry name" value="lambda repressor-like DNA-binding domains"/>
    <property type="match status" value="1"/>
</dbReference>
<evidence type="ECO:0000313" key="2">
    <source>
        <dbReference type="EMBL" id="CAK03221.1"/>
    </source>
</evidence>
<reference evidence="2 3" key="1">
    <citation type="journal article" date="2006" name="Genome Biol.">
        <title>The genome of Rhizobium leguminosarum has recognizable core and accessory components.</title>
        <authorList>
            <person name="Young J.W."/>
            <person name="Crossman L.C."/>
            <person name="Johnston A.W.B."/>
            <person name="Thomson N.R."/>
            <person name="Ghazoui Z.F."/>
            <person name="Hull K.H."/>
            <person name="Wexler M."/>
            <person name="Curson A.R.J."/>
            <person name="Todd J.D."/>
            <person name="Poole P.S."/>
            <person name="Mauchline T.H."/>
            <person name="East A.K."/>
            <person name="Quail M.A."/>
            <person name="Churcher C."/>
            <person name="Arrowsmith C."/>
            <person name="Cherevach A."/>
            <person name="Chillingworth T."/>
            <person name="Clarke K."/>
            <person name="Cronin A."/>
            <person name="Davis P."/>
            <person name="Fraser A."/>
            <person name="Hance Z."/>
            <person name="Hauser H."/>
            <person name="Jagels K."/>
            <person name="Moule S."/>
            <person name="Mungall K."/>
            <person name="Norbertczak H."/>
            <person name="Rabbinowitsch E."/>
            <person name="Sanders M."/>
            <person name="Simmonds M."/>
            <person name="Whitehead S."/>
            <person name="Parkhill J."/>
        </authorList>
    </citation>
    <scope>NUCLEOTIDE SEQUENCE [LARGE SCALE GENOMIC DNA]</scope>
    <source>
        <strain evidence="3">DSM 114642 / LMG 32736 / 3841</strain>
    </source>
</reference>
<dbReference type="Pfam" id="PF01381">
    <property type="entry name" value="HTH_3"/>
    <property type="match status" value="1"/>
</dbReference>
<dbReference type="SMART" id="SM00530">
    <property type="entry name" value="HTH_XRE"/>
    <property type="match status" value="1"/>
</dbReference>
<dbReference type="Proteomes" id="UP000006575">
    <property type="component" value="Plasmid pRL11"/>
</dbReference>
<evidence type="ECO:0000259" key="1">
    <source>
        <dbReference type="PROSITE" id="PS50943"/>
    </source>
</evidence>
<dbReference type="HOGENOM" id="CLU_1667986_0_0_5"/>
<feature type="domain" description="HTH cro/C1-type" evidence="1">
    <location>
        <begin position="100"/>
        <end position="154"/>
    </location>
</feature>
<dbReference type="EMBL" id="AM236085">
    <property type="protein sequence ID" value="CAK03221.1"/>
    <property type="molecule type" value="Genomic_DNA"/>
</dbReference>
<dbReference type="PROSITE" id="PS50943">
    <property type="entry name" value="HTH_CROC1"/>
    <property type="match status" value="1"/>
</dbReference>
<dbReference type="InterPro" id="IPR010982">
    <property type="entry name" value="Lambda_DNA-bd_dom_sf"/>
</dbReference>
<proteinExistence type="predicted"/>
<dbReference type="EnsemblBacteria" id="CAK03221">
    <property type="protein sequence ID" value="CAK03221"/>
    <property type="gene ID" value="pRL110272"/>
</dbReference>
<dbReference type="AlphaFoldDB" id="Q1M6B5"/>
<protein>
    <submittedName>
        <fullName evidence="2">HTH-type transcriptional regulator</fullName>
    </submittedName>
</protein>
<keyword evidence="2" id="KW-0614">Plasmid</keyword>
<dbReference type="Gene3D" id="1.10.260.40">
    <property type="entry name" value="lambda repressor-like DNA-binding domains"/>
    <property type="match status" value="1"/>
</dbReference>
<organism evidence="2 3">
    <name type="scientific">Rhizobium johnstonii (strain DSM 114642 / LMG 32736 / 3841)</name>
    <name type="common">Rhizobium leguminosarum bv. viciae</name>
    <dbReference type="NCBI Taxonomy" id="216596"/>
    <lineage>
        <taxon>Bacteria</taxon>
        <taxon>Pseudomonadati</taxon>
        <taxon>Pseudomonadota</taxon>
        <taxon>Alphaproteobacteria</taxon>
        <taxon>Hyphomicrobiales</taxon>
        <taxon>Rhizobiaceae</taxon>
        <taxon>Rhizobium/Agrobacterium group</taxon>
        <taxon>Rhizobium</taxon>
        <taxon>Rhizobium johnstonii</taxon>
    </lineage>
</organism>
<gene>
    <name evidence="2" type="ordered locus">pRL110272</name>
</gene>
<geneLocation type="plasmid" evidence="2 3">
    <name>pRL11</name>
</geneLocation>
<dbReference type="InterPro" id="IPR001387">
    <property type="entry name" value="Cro/C1-type_HTH"/>
</dbReference>
<dbReference type="GO" id="GO:0003677">
    <property type="term" value="F:DNA binding"/>
    <property type="evidence" value="ECO:0007669"/>
    <property type="project" value="InterPro"/>
</dbReference>
<accession>Q1M6B5</accession>
<dbReference type="CDD" id="cd00093">
    <property type="entry name" value="HTH_XRE"/>
    <property type="match status" value="1"/>
</dbReference>
<sequence>MLLGKGEAGRSDTRARAAMLNTAASWPSKLDTRRPPVEAKADMTMISKHIVWSNMIRKQINNLDNSDRRYLYISVQGRMKRAGIIMGPDSAALLEIGQLLKKARQASAMTQEQVADLAGISRPRYRDIETGVAAARATTLMNVARALGLEMMMIPQAMVPAVEALLRPHDDDDLPAFISRPDDNDHG</sequence>
<name>Q1M6B5_RHIJ3</name>
<dbReference type="KEGG" id="rle:pRL110272"/>
<keyword evidence="3" id="KW-1185">Reference proteome</keyword>